<evidence type="ECO:0000313" key="1">
    <source>
        <dbReference type="EMBL" id="UXD22253.1"/>
    </source>
</evidence>
<organism evidence="1 2">
    <name type="scientific">Ignicoccus pacificus DSM 13166</name>
    <dbReference type="NCBI Taxonomy" id="940294"/>
    <lineage>
        <taxon>Archaea</taxon>
        <taxon>Thermoproteota</taxon>
        <taxon>Thermoprotei</taxon>
        <taxon>Desulfurococcales</taxon>
        <taxon>Desulfurococcaceae</taxon>
        <taxon>Ignicoccus</taxon>
    </lineage>
</organism>
<keyword evidence="2" id="KW-1185">Reference proteome</keyword>
<proteinExistence type="predicted"/>
<dbReference type="EMBL" id="CP006868">
    <property type="protein sequence ID" value="UXD22253.1"/>
    <property type="molecule type" value="Genomic_DNA"/>
</dbReference>
<name>A0A977KAV8_9CREN</name>
<accession>A0A977KAV8</accession>
<protein>
    <submittedName>
        <fullName evidence="1">Uncharacterized protein</fullName>
    </submittedName>
</protein>
<gene>
    <name evidence="1" type="ORF">IPA_02945</name>
</gene>
<reference evidence="1" key="1">
    <citation type="submission" date="2013-11" db="EMBL/GenBank/DDBJ databases">
        <title>Comparative genomics of Ignicoccus.</title>
        <authorList>
            <person name="Podar M."/>
        </authorList>
    </citation>
    <scope>NUCLEOTIDE SEQUENCE</scope>
    <source>
        <strain evidence="1">DSM 13166</strain>
    </source>
</reference>
<evidence type="ECO:0000313" key="2">
    <source>
        <dbReference type="Proteomes" id="UP001063698"/>
    </source>
</evidence>
<sequence>MVIGAFIMMILLFLAIMMVVNLINRQQEVRMEGIQANSQASAALQASLLASGLCACTSQDVQVPALPSASLLSLIYKGGVKLPDTIMVAITLTLNVTFESGAKTITQVVLTPTSTFSQLALIDPITGKSAVAGFKLLLPTTERSPPFQTLLEGAEKEGWEVAVNNNTNTGMYAIALIQFALQQSTPVVKRIKVIDVKVSTPDSTVSLAPCRLTIANSTGTLSAQNLILQGTQSTSKCNCTCKVSGLSVTQWISFAASFLSGNAPPPPDGRTAVFFIPFEVLSQTTRKDFPVVIPVNATELALEDAADGKSFPINYLKEVYANDPNLQKRIEFFKETCGPGGFRCAYIYGIMAWVENPETGQKTLVKWSFTPAISPLTQLDQSLVPYPTASGTIYSNVSSLTFRNPLGYSIVLQDKDNNMVPEVYICYGSDCNKLSNAPFSLSDHWGLFVPSVILNMTYLLYTNTGTLEPYSPTYFPASLPYANSTTSFKPGDTVALIGASYGGDSTNITADHVIKYMDPALSGSNAYGVIKIPFNALINGTVFLKLNVYGTGVKVFLDSNPVYTNWNEESNVTELVKSWYISVTSPSVLQDQIIRIKLPPELIGKPISIYTENGTKIPFCYEEANVVGQLGVYGACSSSPSSNDVAIWIKTNLTSGSNKFLVKVGTNGASEPGEVFYYYDSFMNDMGWRTLEPPLTALGYDYGTVIVPSFTTSLYGRSAVEKTVIPGSLPLGANDPAGGYLEIPADQADSGYVIVNVTNAGTVDYSDGVAIRIKTPFVGKPLYVSSPNYTSVSFCYETLSGACTTDYTRSDGYIWVRLYLAPKQSIILNISVSNTSNVADPSDVFYMYTDFSQSLGNWEWLFLRGNETLTAPPNYDVDGALLAWGNWNDWWNVSWNPFKYSYEAALAYSNPIPTSFISSHPIVIEGLAWGNGTSRSGDHDLGLILTNVTYLDNTTLPDIYKSYVGLALVSDVGTEQPVWVLKYGIGNGTLSTKYGVSERINPLYPRYFKVIFNGTAIKFYEDYSYSSLLESPHFDYSVPASLALPKFGSYVTLILHGDTDSGATKVGIKWIRIRVYAPTVHLHYIKWPSKILTLGNGLVLEYFSIMPNSPNVVSVGLGNETHEFDAVLNLTGSGSISILRRSFMPSFTSSTIVEGPMQVMIGEWYYNKFTITPMSLQYFVDGPTTAKLGAQLSISPNSVFDKIVVRGDYPYWIDELRIRPLIPFGVEGRFGYELVKTSKTLPIEYSKEIAINVRQGHHVLTIYFHDNIDTGYLIFKFGDGGDGVLSKPLLSSYGYGNAAGWVTVDVPFEVQPGEMIKGGVAIYVKYWPLEMWNELGGVLNGNAPVEVKVPSNYIAPPQGNYTIYYAPLERGCYNATVQDQASCPLTSVNLHGEQPATLLNIPLSENFQEYGNNTLSRGMYNAQAMILSGKWGVLPKSNIYVEDLDSYLKSKDYPILGNDTGDMELMITKGGVYLSEDVMEKLRPQLMDRWVICYDVMLATNGNYSGTSVYRGPGEGMVMSFYKSFNYLPGAGPIMGFFGTGDSSGFGLEIDTKYTPLAQFDGTNDFYLDNEPPAPHFALLYRNMFTNWLPGEVIASNVTNYSYLLNRWHRICVVVEPKEPKLVKGSYYAQEINITAYETDNVTGRIKGIVLQKDFTGQTYSGGEAIGSDILEYFPNGTAVTWSVIVFKSNSSLPALTPVTLSPTVSNGTTSFTLPFSSTLSPVPLSLGNLVRNSTKVSVISSYPITTTPKFSSALSLTTAPNVGVTVFNGPNRSWLFSPSVETTNSYTEYYCYYVHVHNCTCHKRPQYYCEKQKIVQNLQLLPPVYASSNNVIWTGLDTGSSNSTVGLITGTFGVSGQGTIFLQVSGGNSIVVWYQYKPVGGTWGKPVVLLNASVVAKNVPNYLIPLNVKPGKYRIIVLWADTGYPDYVSVDVYNGKGMIPWIVRMFIDKNIKTCDFSVSPLLTPSPANWTLPNVKPGDDVVEMLRPPMENISNYFNNGATWYYTNVYEIANEPSLAVWNITVGNNTFPQIITSLAFNEFVPFINGSLVLNTPQGTVYANGQILEYLYSYPQGIVLPLGSAWFLGSEEAVLPQGIPNPYSYVYYNATVKQFIKAGPYFGLIPTDASYYLLYDSPANAQYYLNYGYDIYVNTLTRIPYSYPLLLGNYSYNGVNYAVGIWQFPLLSGSSFPPPIDLDSATGNTYPVFSVAYSIIKINKPTVLSFTISATNAQEVVVARVYYNETDGTWRFAEKPRVVESGWTYASHQTKRFNVSFDEPGYYIIIIYFENSCKGGGLYVKVNEVNVGSSAGIYIPPSWSIGFTASGNLGPNNVTTLIDNVRICKASPDISTQRLVQMCASANYTDYAKENKIKVLFDDDFNYINNFEVVKNYEPGPEEKTVPSIGIGVIQNVTTGNVYLRLVPDDYDRATVLLIAPKKMNIIRWLTNNKPWAINFKVKVKGTPEGFAFFFYKRFYPMAPNNLSSVWEVRPMGGSALGLLAGPKAGYSPGYAVEFDYVLNNVSSIPGLTLEKGLQVNTGSHVALVKDSPYNHIGYHGVPLANILNDGKWHSVTIYVDPTWAGNCYYDRSPSLTDFSFKTSTATCGGKVLVFIDGKLVLNTTAGSAGFSIPRYWFMGFSATTGSNVAGAVYIDNITLIVPKTSIKDPQKLIALANNSWVKTNGMYLEYVASKDPYDVPPWEREAPTSVNYQLWGVSENGTYIPPGTVGALTTLSYSSLSGASVNNSWPWVTLSILPSNASLQLPSFELYGINYTNVSITPGIGSLVFSNGGANATIAIAESPFDMSRNTTAQYYGWEGAHLATWAQYGYSHGQKWSAIWWDEEGHPNTTYSPWMRGRFGVILYESGDFLLQYDRTDFLFPGANLTDAVGLDSMTIGFKGSTSSGSRASFVILSTAKGTDRGYQQVGLFSDVWSGMDLFNRPKIPKAPDTNLVWQKLPIGNLTVSRNGDYMSVALTTSWDILAQYQGNLYMLIGGAQCINCNSPSVQIAPSPTNSQNSGNCFCSCAQNPLIGEANNVNTINISLTSLTCKMVLYQG</sequence>
<dbReference type="SUPFAM" id="SSF49899">
    <property type="entry name" value="Concanavalin A-like lectins/glucanases"/>
    <property type="match status" value="1"/>
</dbReference>
<dbReference type="Proteomes" id="UP001063698">
    <property type="component" value="Chromosome"/>
</dbReference>
<dbReference type="InterPro" id="IPR013320">
    <property type="entry name" value="ConA-like_dom_sf"/>
</dbReference>
<dbReference type="KEGG" id="ipc:IPA_02945"/>